<feature type="non-terminal residue" evidence="2">
    <location>
        <position position="135"/>
    </location>
</feature>
<feature type="compositionally biased region" description="Low complexity" evidence="1">
    <location>
        <begin position="122"/>
        <end position="135"/>
    </location>
</feature>
<evidence type="ECO:0000256" key="1">
    <source>
        <dbReference type="SAM" id="MobiDB-lite"/>
    </source>
</evidence>
<gene>
    <name evidence="2" type="ORF">DZF93_19655</name>
</gene>
<comment type="caution">
    <text evidence="2">The sequence shown here is derived from an EMBL/GenBank/DDBJ whole genome shotgun (WGS) entry which is preliminary data.</text>
</comment>
<dbReference type="AlphaFoldDB" id="A0A399NWD2"/>
<evidence type="ECO:0000313" key="3">
    <source>
        <dbReference type="Proteomes" id="UP000266634"/>
    </source>
</evidence>
<sequence>EADAAASAARDADDADASGAEPDEEVIVGTHAFDELFDDAEDDDVDPEDRVPAAPAAADDDDADDALPAAAPTPFDAVVSPEAGSAWTVPAPHVVNAHPFRMPLRPSTEASGPEPADTERTPAPAGAAPVDDAPA</sequence>
<proteinExistence type="predicted"/>
<organism evidence="2 3">
    <name type="scientific">Clavibacter michiganensis subsp. insidiosus</name>
    <dbReference type="NCBI Taxonomy" id="33014"/>
    <lineage>
        <taxon>Bacteria</taxon>
        <taxon>Bacillati</taxon>
        <taxon>Actinomycetota</taxon>
        <taxon>Actinomycetes</taxon>
        <taxon>Micrococcales</taxon>
        <taxon>Microbacteriaceae</taxon>
        <taxon>Clavibacter</taxon>
    </lineage>
</organism>
<dbReference type="EMBL" id="QWEA01001554">
    <property type="protein sequence ID" value="RII98495.1"/>
    <property type="molecule type" value="Genomic_DNA"/>
</dbReference>
<feature type="compositionally biased region" description="Acidic residues" evidence="1">
    <location>
        <begin position="35"/>
        <end position="47"/>
    </location>
</feature>
<name>A0A399NWD2_9MICO</name>
<feature type="compositionally biased region" description="Acidic residues" evidence="1">
    <location>
        <begin position="13"/>
        <end position="26"/>
    </location>
</feature>
<reference evidence="2 3" key="1">
    <citation type="submission" date="2018-08" db="EMBL/GenBank/DDBJ databases">
        <title>Genome Sequence of Clavibacter michiganensis Subspecies type strains, and the Atypical Peach-Colored Strains Isolated from Tomato.</title>
        <authorList>
            <person name="Osdaghi E."/>
            <person name="Portier P."/>
            <person name="Briand M."/>
            <person name="Jacques M.-A."/>
        </authorList>
    </citation>
    <scope>NUCLEOTIDE SEQUENCE [LARGE SCALE GENOMIC DNA]</scope>
    <source>
        <strain evidence="2 3">CFBP 6488</strain>
    </source>
</reference>
<feature type="non-terminal residue" evidence="2">
    <location>
        <position position="1"/>
    </location>
</feature>
<feature type="compositionally biased region" description="Low complexity" evidence="1">
    <location>
        <begin position="66"/>
        <end position="77"/>
    </location>
</feature>
<feature type="region of interest" description="Disordered" evidence="1">
    <location>
        <begin position="100"/>
        <end position="135"/>
    </location>
</feature>
<feature type="region of interest" description="Disordered" evidence="1">
    <location>
        <begin position="1"/>
        <end position="77"/>
    </location>
</feature>
<accession>A0A399NWD2</accession>
<protein>
    <submittedName>
        <fullName evidence="2">ATPase</fullName>
    </submittedName>
</protein>
<dbReference type="Proteomes" id="UP000266634">
    <property type="component" value="Unassembled WGS sequence"/>
</dbReference>
<evidence type="ECO:0000313" key="2">
    <source>
        <dbReference type="EMBL" id="RII98495.1"/>
    </source>
</evidence>